<name>A0ABW5UWF8_9MICO</name>
<comment type="caution">
    <text evidence="2">The sequence shown here is derived from an EMBL/GenBank/DDBJ whole genome shotgun (WGS) entry which is preliminary data.</text>
</comment>
<dbReference type="InterPro" id="IPR003737">
    <property type="entry name" value="GlcNAc_PI_deacetylase-related"/>
</dbReference>
<dbReference type="SUPFAM" id="SSF102588">
    <property type="entry name" value="LmbE-like"/>
    <property type="match status" value="1"/>
</dbReference>
<dbReference type="PANTHER" id="PTHR12993">
    <property type="entry name" value="N-ACETYLGLUCOSAMINYL-PHOSPHATIDYLINOSITOL DE-N-ACETYLASE-RELATED"/>
    <property type="match status" value="1"/>
</dbReference>
<dbReference type="Pfam" id="PF02585">
    <property type="entry name" value="PIG-L"/>
    <property type="match status" value="1"/>
</dbReference>
<dbReference type="InterPro" id="IPR024078">
    <property type="entry name" value="LmbE-like_dom_sf"/>
</dbReference>
<reference evidence="3" key="1">
    <citation type="journal article" date="2019" name="Int. J. Syst. Evol. Microbiol.">
        <title>The Global Catalogue of Microorganisms (GCM) 10K type strain sequencing project: providing services to taxonomists for standard genome sequencing and annotation.</title>
        <authorList>
            <consortium name="The Broad Institute Genomics Platform"/>
            <consortium name="The Broad Institute Genome Sequencing Center for Infectious Disease"/>
            <person name="Wu L."/>
            <person name="Ma J."/>
        </authorList>
    </citation>
    <scope>NUCLEOTIDE SEQUENCE [LARGE SCALE GENOMIC DNA]</scope>
    <source>
        <strain evidence="3">TISTR 1514</strain>
    </source>
</reference>
<dbReference type="RefSeq" id="WP_019618254.1">
    <property type="nucleotide sequence ID" value="NZ_JBHUNE010000003.1"/>
</dbReference>
<dbReference type="GO" id="GO:0016787">
    <property type="term" value="F:hydrolase activity"/>
    <property type="evidence" value="ECO:0007669"/>
    <property type="project" value="UniProtKB-KW"/>
</dbReference>
<evidence type="ECO:0000313" key="2">
    <source>
        <dbReference type="EMBL" id="MFD2757755.1"/>
    </source>
</evidence>
<organism evidence="2 3">
    <name type="scientific">Gulosibacter faecalis</name>
    <dbReference type="NCBI Taxonomy" id="272240"/>
    <lineage>
        <taxon>Bacteria</taxon>
        <taxon>Bacillati</taxon>
        <taxon>Actinomycetota</taxon>
        <taxon>Actinomycetes</taxon>
        <taxon>Micrococcales</taxon>
        <taxon>Microbacteriaceae</taxon>
        <taxon>Gulosibacter</taxon>
    </lineage>
</organism>
<protein>
    <submittedName>
        <fullName evidence="2">PIG-L deacetylase family protein</fullName>
        <ecNumber evidence="2">3.5.1.-</ecNumber>
    </submittedName>
</protein>
<evidence type="ECO:0000313" key="3">
    <source>
        <dbReference type="Proteomes" id="UP001597492"/>
    </source>
</evidence>
<keyword evidence="1" id="KW-0862">Zinc</keyword>
<keyword evidence="3" id="KW-1185">Reference proteome</keyword>
<evidence type="ECO:0000256" key="1">
    <source>
        <dbReference type="ARBA" id="ARBA00022833"/>
    </source>
</evidence>
<sequence length="251" mass="26233">MPNVAGPLAGVRRALVVHAHPDDEVLAGGALLRELHENGARVALVTCSRGEAGEIVAGVLPSDTSEAELAAVREREVRGSVAALGIDAHYWLGTPPARGAGADARAYRDSGMRWVRPGVAGPADTTDDRSLTAAPLAEVVADLAAALALEAPDLIISYDDAGGYGHPDHVRAREAALACAREAGVPFAELIEQPDVPGTTWYQLSRHRHAVLAALRSHRTQLTVAVDGESLVHSGGQRQAVTTDIGLRLVD</sequence>
<dbReference type="Proteomes" id="UP001597492">
    <property type="component" value="Unassembled WGS sequence"/>
</dbReference>
<gene>
    <name evidence="2" type="ORF">ACFSW7_05110</name>
</gene>
<dbReference type="EMBL" id="JBHUNE010000003">
    <property type="protein sequence ID" value="MFD2757755.1"/>
    <property type="molecule type" value="Genomic_DNA"/>
</dbReference>
<dbReference type="EC" id="3.5.1.-" evidence="2"/>
<dbReference type="Gene3D" id="3.40.50.10320">
    <property type="entry name" value="LmbE-like"/>
    <property type="match status" value="1"/>
</dbReference>
<keyword evidence="2" id="KW-0378">Hydrolase</keyword>
<dbReference type="PANTHER" id="PTHR12993:SF26">
    <property type="entry name" value="1D-MYO-INOSITOL 2-ACETAMIDO-2-DEOXY-ALPHA-D-GLUCOPYRANOSIDE DEACETYLASE"/>
    <property type="match status" value="1"/>
</dbReference>
<proteinExistence type="predicted"/>
<accession>A0ABW5UWF8</accession>